<keyword evidence="1" id="KW-1133">Transmembrane helix</keyword>
<keyword evidence="1" id="KW-0812">Transmembrane</keyword>
<dbReference type="Proteomes" id="UP001062165">
    <property type="component" value="Chromosome"/>
</dbReference>
<name>A0ABY6CVG0_9BACT</name>
<accession>A0ABY6CVG0</accession>
<keyword evidence="3" id="KW-1185">Reference proteome</keyword>
<gene>
    <name evidence="2" type="ORF">N7E81_10995</name>
</gene>
<sequence>MIQKTIEDANRAGMAGSFKKRKDELRWTLVFWQFFTIASLGLLIYLSFVLVKPLISDPNWEEIIVKLPILASCVWLCWFSSKQYGFTARIREDYSYKYAVSMAFEGYKNAAREINADLLEQLLSLTVLNISKNPISIFDTRNNHGSPINEIIDSTLKRFHIKGTREGVEVTKESE</sequence>
<reference evidence="2" key="1">
    <citation type="submission" date="2022-10" db="EMBL/GenBank/DDBJ databases">
        <title>Comparative genomics and taxonomic characterization of three novel marine species of genus Reichenbachiella exhibiting antioxidant and polysaccharide degradation activities.</title>
        <authorList>
            <person name="Muhammad N."/>
            <person name="Lee Y.-J."/>
            <person name="Ko J."/>
            <person name="Kim S.-G."/>
        </authorList>
    </citation>
    <scope>NUCLEOTIDE SEQUENCE</scope>
    <source>
        <strain evidence="2">Wsw4-B4</strain>
    </source>
</reference>
<proteinExistence type="predicted"/>
<organism evidence="2 3">
    <name type="scientific">Reichenbachiella carrageenanivorans</name>
    <dbReference type="NCBI Taxonomy" id="2979869"/>
    <lineage>
        <taxon>Bacteria</taxon>
        <taxon>Pseudomonadati</taxon>
        <taxon>Bacteroidota</taxon>
        <taxon>Cytophagia</taxon>
        <taxon>Cytophagales</taxon>
        <taxon>Reichenbachiellaceae</taxon>
        <taxon>Reichenbachiella</taxon>
    </lineage>
</organism>
<evidence type="ECO:0000256" key="1">
    <source>
        <dbReference type="SAM" id="Phobius"/>
    </source>
</evidence>
<keyword evidence="1" id="KW-0472">Membrane</keyword>
<feature type="transmembrane region" description="Helical" evidence="1">
    <location>
        <begin position="29"/>
        <end position="51"/>
    </location>
</feature>
<evidence type="ECO:0000313" key="3">
    <source>
        <dbReference type="Proteomes" id="UP001062165"/>
    </source>
</evidence>
<protein>
    <submittedName>
        <fullName evidence="2">Uncharacterized protein</fullName>
    </submittedName>
</protein>
<dbReference type="EMBL" id="CP106735">
    <property type="protein sequence ID" value="UXX77894.1"/>
    <property type="molecule type" value="Genomic_DNA"/>
</dbReference>
<dbReference type="RefSeq" id="WP_263049641.1">
    <property type="nucleotide sequence ID" value="NZ_CP106735.1"/>
</dbReference>
<evidence type="ECO:0000313" key="2">
    <source>
        <dbReference type="EMBL" id="UXX77894.1"/>
    </source>
</evidence>